<proteinExistence type="predicted"/>
<dbReference type="RefSeq" id="WP_022642971.1">
    <property type="nucleotide sequence ID" value="NZ_AVOY01000166.1"/>
</dbReference>
<dbReference type="AlphaFoldDB" id="U6ZQC1"/>
<dbReference type="Proteomes" id="UP001237292">
    <property type="component" value="Chromosome"/>
</dbReference>
<gene>
    <name evidence="1" type="ORF">GDH07_06240</name>
    <name evidence="2" type="ORF">QL104_08195</name>
</gene>
<dbReference type="Proteomes" id="UP000486534">
    <property type="component" value="Unassembled WGS sequence"/>
</dbReference>
<evidence type="ECO:0000313" key="4">
    <source>
        <dbReference type="Proteomes" id="UP001237292"/>
    </source>
</evidence>
<keyword evidence="4" id="KW-1185">Reference proteome</keyword>
<accession>U6ZQC1</accession>
<evidence type="ECO:0000313" key="2">
    <source>
        <dbReference type="EMBL" id="WMN19378.1"/>
    </source>
</evidence>
<organism evidence="1 3">
    <name type="scientific">Pseudomonas piscis</name>
    <dbReference type="NCBI Taxonomy" id="2614538"/>
    <lineage>
        <taxon>Bacteria</taxon>
        <taxon>Pseudomonadati</taxon>
        <taxon>Pseudomonadota</taxon>
        <taxon>Gammaproteobacteria</taxon>
        <taxon>Pseudomonadales</taxon>
        <taxon>Pseudomonadaceae</taxon>
        <taxon>Pseudomonas</taxon>
    </lineage>
</organism>
<name>U6ZQC1_9PSED</name>
<protein>
    <submittedName>
        <fullName evidence="1">Acyl carrier protein</fullName>
    </submittedName>
</protein>
<reference evidence="1 3" key="1">
    <citation type="submission" date="2019-10" db="EMBL/GenBank/DDBJ databases">
        <title>Pseudomonas dajingensis sp. nov., isolated from the profound head ulcers of farmed Murray cod (Maccullochella peelii peelii).</title>
        <authorList>
            <person name="Liu Y."/>
        </authorList>
    </citation>
    <scope>NUCLEOTIDE SEQUENCE [LARGE SCALE GENOMIC DNA]</scope>
    <source>
        <strain evidence="1 3">MC042</strain>
    </source>
</reference>
<sequence>MDRFDIQQSIRQAIEAQMAQKWRTPPSQAQTSDTYSLDLKALLHSLENEFDIRLDAEHDLYWIHSISELSLFILEKTRRRDLRPMHP</sequence>
<evidence type="ECO:0000313" key="1">
    <source>
        <dbReference type="EMBL" id="MQA52927.1"/>
    </source>
</evidence>
<dbReference type="EMBL" id="CP133164">
    <property type="protein sequence ID" value="WMN19378.1"/>
    <property type="molecule type" value="Genomic_DNA"/>
</dbReference>
<reference evidence="2 4" key="2">
    <citation type="journal article" date="2023" name="Access Microbiol">
        <title>The genome of a steinernematid-associated Pseudomonas piscis bacterium encodes the biosynthesis of insect toxins.</title>
        <authorList>
            <person name="Awori R.M."/>
            <person name="Hendre P."/>
            <person name="Amugune N.O."/>
        </authorList>
    </citation>
    <scope>NUCLEOTIDE SEQUENCE [LARGE SCALE GENOMIC DNA]</scope>
    <source>
        <strain evidence="2 4">75</strain>
    </source>
</reference>
<evidence type="ECO:0000313" key="3">
    <source>
        <dbReference type="Proteomes" id="UP000486534"/>
    </source>
</evidence>
<accession>A0A7X1PJH5</accession>
<dbReference type="EMBL" id="WHUV01000001">
    <property type="protein sequence ID" value="MQA52927.1"/>
    <property type="molecule type" value="Genomic_DNA"/>
</dbReference>